<dbReference type="InterPro" id="IPR002912">
    <property type="entry name" value="ACT_dom"/>
</dbReference>
<evidence type="ECO:0000313" key="23">
    <source>
        <dbReference type="EMBL" id="RIV21653.1"/>
    </source>
</evidence>
<sequence>MTLESLRNDIDALDDQLLTLLNRRMDLVRQVGDLKRSSNAIIYRPEREKQILDRLHRQNNGLLNRSAIEAIFLEIFAVSRNLELPERVAFLGPEGSFTHQAAESRFGAMSAYMALPTIRSVFEGVETGRVRFGVVPIENNQEGVVNETIDLLLEKDLRIAAEAQIPVHFTFATQTENLRDITHIYSKDIAFRQCSKFLNDSFEGLQAELVPVESTSKAAKLAAQQPHTAAICSHIAAKLFDVPVLFDNIEDSDLNRTRFLILAKEFTNQPSGNDKTTLIARLPNTESPGVLAEFLQEFNARRINLTKIESRPLREGATFRYWFLLECEGHADEPALKDILNLYRGDVKSVGSYVRVA</sequence>
<dbReference type="NCBIfam" id="TIGR01807">
    <property type="entry name" value="CM_P2"/>
    <property type="match status" value="1"/>
</dbReference>
<comment type="caution">
    <text evidence="23">The sequence shown here is derived from an EMBL/GenBank/DDBJ whole genome shotgun (WGS) entry which is preliminary data.</text>
</comment>
<dbReference type="Gene3D" id="1.20.59.10">
    <property type="entry name" value="Chorismate mutase"/>
    <property type="match status" value="1"/>
</dbReference>
<evidence type="ECO:0000256" key="8">
    <source>
        <dbReference type="ARBA" id="ARBA00014401"/>
    </source>
</evidence>
<evidence type="ECO:0000256" key="7">
    <source>
        <dbReference type="ARBA" id="ARBA00013147"/>
    </source>
</evidence>
<proteinExistence type="predicted"/>
<evidence type="ECO:0000256" key="14">
    <source>
        <dbReference type="ARBA" id="ARBA00023239"/>
    </source>
</evidence>
<dbReference type="GO" id="GO:0005737">
    <property type="term" value="C:cytoplasm"/>
    <property type="evidence" value="ECO:0007669"/>
    <property type="project" value="UniProtKB-SubCell"/>
</dbReference>
<feature type="domain" description="Prephenate dehydratase" evidence="21">
    <location>
        <begin position="87"/>
        <end position="264"/>
    </location>
</feature>
<dbReference type="EC" id="5.4.99.5" evidence="6"/>
<dbReference type="SUPFAM" id="SSF48600">
    <property type="entry name" value="Chorismate mutase II"/>
    <property type="match status" value="1"/>
</dbReference>
<dbReference type="PIRSF" id="PIRSF001500">
    <property type="entry name" value="Chor_mut_pdt_Ppr"/>
    <property type="match status" value="1"/>
</dbReference>
<dbReference type="GO" id="GO:0009094">
    <property type="term" value="P:L-phenylalanine biosynthetic process"/>
    <property type="evidence" value="ECO:0007669"/>
    <property type="project" value="UniProtKB-UniPathway"/>
</dbReference>
<dbReference type="CDD" id="cd13630">
    <property type="entry name" value="PBP2_PDT_1"/>
    <property type="match status" value="1"/>
</dbReference>
<name>A0A418M6Z2_9BACT</name>
<comment type="subcellular location">
    <subcellularLocation>
        <location evidence="3">Cytoplasm</location>
    </subcellularLocation>
</comment>
<comment type="catalytic activity">
    <reaction evidence="1">
        <text>chorismate = prephenate</text>
        <dbReference type="Rhea" id="RHEA:13897"/>
        <dbReference type="ChEBI" id="CHEBI:29748"/>
        <dbReference type="ChEBI" id="CHEBI:29934"/>
        <dbReference type="EC" id="5.4.99.5"/>
    </reaction>
</comment>
<protein>
    <recommendedName>
        <fullName evidence="8">Bifunctional chorismate mutase/prephenate dehydratase</fullName>
        <ecNumber evidence="7">4.2.1.51</ecNumber>
        <ecNumber evidence="6">5.4.99.5</ecNumber>
    </recommendedName>
    <alternativeName>
        <fullName evidence="17">Chorismate mutase-prephenate dehydratase</fullName>
    </alternativeName>
    <alternativeName>
        <fullName evidence="16">p-protein</fullName>
    </alternativeName>
</protein>
<evidence type="ECO:0000256" key="13">
    <source>
        <dbReference type="ARBA" id="ARBA00023235"/>
    </source>
</evidence>
<reference evidence="23 24" key="1">
    <citation type="submission" date="2018-08" db="EMBL/GenBank/DDBJ databases">
        <title>Fibrisoma montanum sp. nov., isolated from Danxia mountain soil.</title>
        <authorList>
            <person name="Huang Y."/>
        </authorList>
    </citation>
    <scope>NUCLEOTIDE SEQUENCE [LARGE SCALE GENOMIC DNA]</scope>
    <source>
        <strain evidence="23 24">HYT19</strain>
    </source>
</reference>
<dbReference type="Pfam" id="PF01842">
    <property type="entry name" value="ACT"/>
    <property type="match status" value="1"/>
</dbReference>
<dbReference type="GO" id="GO:0004664">
    <property type="term" value="F:prephenate dehydratase activity"/>
    <property type="evidence" value="ECO:0007669"/>
    <property type="project" value="UniProtKB-EC"/>
</dbReference>
<dbReference type="OrthoDB" id="9802281at2"/>
<keyword evidence="14 23" id="KW-0456">Lyase</keyword>
<gene>
    <name evidence="23" type="ORF">DYU11_17665</name>
</gene>
<evidence type="ECO:0000256" key="6">
    <source>
        <dbReference type="ARBA" id="ARBA00012404"/>
    </source>
</evidence>
<dbReference type="CDD" id="cd04905">
    <property type="entry name" value="ACT_CM-PDT"/>
    <property type="match status" value="1"/>
</dbReference>
<dbReference type="InterPro" id="IPR002701">
    <property type="entry name" value="CM_II_prokaryot"/>
</dbReference>
<evidence type="ECO:0000256" key="2">
    <source>
        <dbReference type="ARBA" id="ARBA00002364"/>
    </source>
</evidence>
<dbReference type="PROSITE" id="PS51171">
    <property type="entry name" value="PREPHENATE_DEHYDR_3"/>
    <property type="match status" value="1"/>
</dbReference>
<dbReference type="PROSITE" id="PS51671">
    <property type="entry name" value="ACT"/>
    <property type="match status" value="1"/>
</dbReference>
<evidence type="ECO:0000256" key="15">
    <source>
        <dbReference type="ARBA" id="ARBA00023268"/>
    </source>
</evidence>
<comment type="pathway">
    <text evidence="5">Metabolic intermediate biosynthesis; prephenate biosynthesis; prephenate from chorismate: step 1/1.</text>
</comment>
<evidence type="ECO:0000313" key="24">
    <source>
        <dbReference type="Proteomes" id="UP000283523"/>
    </source>
</evidence>
<dbReference type="Pfam" id="PF01817">
    <property type="entry name" value="CM_2"/>
    <property type="match status" value="1"/>
</dbReference>
<dbReference type="InterPro" id="IPR018528">
    <property type="entry name" value="Preph_deHydtase_CS"/>
</dbReference>
<keyword evidence="24" id="KW-1185">Reference proteome</keyword>
<dbReference type="InterPro" id="IPR036979">
    <property type="entry name" value="CM_dom_sf"/>
</dbReference>
<dbReference type="EC" id="4.2.1.51" evidence="7"/>
<evidence type="ECO:0000256" key="1">
    <source>
        <dbReference type="ARBA" id="ARBA00000824"/>
    </source>
</evidence>
<evidence type="ECO:0000256" key="18">
    <source>
        <dbReference type="ARBA" id="ARBA00047848"/>
    </source>
</evidence>
<dbReference type="InterPro" id="IPR001086">
    <property type="entry name" value="Preph_deHydtase"/>
</dbReference>
<feature type="domain" description="Chorismate mutase" evidence="20">
    <location>
        <begin position="1"/>
        <end position="87"/>
    </location>
</feature>
<dbReference type="InterPro" id="IPR045865">
    <property type="entry name" value="ACT-like_dom_sf"/>
</dbReference>
<dbReference type="EMBL" id="QXED01000005">
    <property type="protein sequence ID" value="RIV21653.1"/>
    <property type="molecule type" value="Genomic_DNA"/>
</dbReference>
<comment type="function">
    <text evidence="2">Catalyzes the Claisen rearrangement of chorismate to prephenate and the decarboxylation/dehydration of prephenate to phenylpyruvate.</text>
</comment>
<keyword evidence="11" id="KW-0057">Aromatic amino acid biosynthesis</keyword>
<comment type="pathway">
    <text evidence="4">Amino-acid biosynthesis; L-phenylalanine biosynthesis; phenylpyruvate from prephenate: step 1/1.</text>
</comment>
<dbReference type="AlphaFoldDB" id="A0A418M6Z2"/>
<dbReference type="SMART" id="SM00830">
    <property type="entry name" value="CM_2"/>
    <property type="match status" value="1"/>
</dbReference>
<evidence type="ECO:0000259" key="22">
    <source>
        <dbReference type="PROSITE" id="PS51671"/>
    </source>
</evidence>
<dbReference type="NCBIfam" id="NF008865">
    <property type="entry name" value="PRK11898.1"/>
    <property type="match status" value="1"/>
</dbReference>
<dbReference type="Proteomes" id="UP000283523">
    <property type="component" value="Unassembled WGS sequence"/>
</dbReference>
<evidence type="ECO:0000256" key="19">
    <source>
        <dbReference type="PIRSR" id="PIRSR001500-2"/>
    </source>
</evidence>
<evidence type="ECO:0000256" key="11">
    <source>
        <dbReference type="ARBA" id="ARBA00023141"/>
    </source>
</evidence>
<keyword evidence="15" id="KW-0511">Multifunctional enzyme</keyword>
<dbReference type="GO" id="GO:0046417">
    <property type="term" value="P:chorismate metabolic process"/>
    <property type="evidence" value="ECO:0007669"/>
    <property type="project" value="InterPro"/>
</dbReference>
<evidence type="ECO:0000256" key="16">
    <source>
        <dbReference type="ARBA" id="ARBA00031175"/>
    </source>
</evidence>
<evidence type="ECO:0000256" key="5">
    <source>
        <dbReference type="ARBA" id="ARBA00004817"/>
    </source>
</evidence>
<keyword evidence="12" id="KW-0584">Phenylalanine biosynthesis</keyword>
<dbReference type="RefSeq" id="WP_119669442.1">
    <property type="nucleotide sequence ID" value="NZ_QXED01000005.1"/>
</dbReference>
<dbReference type="UniPathway" id="UPA00120">
    <property type="reaction ID" value="UER00203"/>
</dbReference>
<dbReference type="PANTHER" id="PTHR21022">
    <property type="entry name" value="PREPHENATE DEHYDRATASE P PROTEIN"/>
    <property type="match status" value="1"/>
</dbReference>
<dbReference type="GO" id="GO:0004106">
    <property type="term" value="F:chorismate mutase activity"/>
    <property type="evidence" value="ECO:0007669"/>
    <property type="project" value="UniProtKB-EC"/>
</dbReference>
<evidence type="ECO:0000259" key="21">
    <source>
        <dbReference type="PROSITE" id="PS51171"/>
    </source>
</evidence>
<comment type="catalytic activity">
    <reaction evidence="18">
        <text>prephenate + H(+) = 3-phenylpyruvate + CO2 + H2O</text>
        <dbReference type="Rhea" id="RHEA:21648"/>
        <dbReference type="ChEBI" id="CHEBI:15377"/>
        <dbReference type="ChEBI" id="CHEBI:15378"/>
        <dbReference type="ChEBI" id="CHEBI:16526"/>
        <dbReference type="ChEBI" id="CHEBI:18005"/>
        <dbReference type="ChEBI" id="CHEBI:29934"/>
        <dbReference type="EC" id="4.2.1.51"/>
    </reaction>
</comment>
<keyword evidence="9" id="KW-0963">Cytoplasm</keyword>
<dbReference type="InterPro" id="IPR010957">
    <property type="entry name" value="G/b/e-P-prot_chorismate_mutase"/>
</dbReference>
<evidence type="ECO:0000256" key="10">
    <source>
        <dbReference type="ARBA" id="ARBA00022605"/>
    </source>
</evidence>
<dbReference type="SUPFAM" id="SSF55021">
    <property type="entry name" value="ACT-like"/>
    <property type="match status" value="1"/>
</dbReference>
<organism evidence="23 24">
    <name type="scientific">Fibrisoma montanum</name>
    <dbReference type="NCBI Taxonomy" id="2305895"/>
    <lineage>
        <taxon>Bacteria</taxon>
        <taxon>Pseudomonadati</taxon>
        <taxon>Bacteroidota</taxon>
        <taxon>Cytophagia</taxon>
        <taxon>Cytophagales</taxon>
        <taxon>Spirosomataceae</taxon>
        <taxon>Fibrisoma</taxon>
    </lineage>
</organism>
<dbReference type="Pfam" id="PF00800">
    <property type="entry name" value="PDT"/>
    <property type="match status" value="1"/>
</dbReference>
<dbReference type="InterPro" id="IPR036263">
    <property type="entry name" value="Chorismate_II_sf"/>
</dbReference>
<dbReference type="SUPFAM" id="SSF53850">
    <property type="entry name" value="Periplasmic binding protein-like II"/>
    <property type="match status" value="1"/>
</dbReference>
<evidence type="ECO:0000259" key="20">
    <source>
        <dbReference type="PROSITE" id="PS51168"/>
    </source>
</evidence>
<keyword evidence="10" id="KW-0028">Amino-acid biosynthesis</keyword>
<evidence type="ECO:0000256" key="4">
    <source>
        <dbReference type="ARBA" id="ARBA00004741"/>
    </source>
</evidence>
<evidence type="ECO:0000256" key="12">
    <source>
        <dbReference type="ARBA" id="ARBA00023222"/>
    </source>
</evidence>
<dbReference type="Gene3D" id="3.30.70.260">
    <property type="match status" value="1"/>
</dbReference>
<evidence type="ECO:0000256" key="9">
    <source>
        <dbReference type="ARBA" id="ARBA00022490"/>
    </source>
</evidence>
<keyword evidence="13" id="KW-0413">Isomerase</keyword>
<feature type="site" description="Essential for prephenate dehydratase activity" evidence="19">
    <location>
        <position position="257"/>
    </location>
</feature>
<dbReference type="PROSITE" id="PS51168">
    <property type="entry name" value="CHORISMATE_MUT_2"/>
    <property type="match status" value="1"/>
</dbReference>
<dbReference type="PROSITE" id="PS00858">
    <property type="entry name" value="PREPHENATE_DEHYDR_2"/>
    <property type="match status" value="1"/>
</dbReference>
<dbReference type="PROSITE" id="PS00857">
    <property type="entry name" value="PREPHENATE_DEHYDR_1"/>
    <property type="match status" value="1"/>
</dbReference>
<dbReference type="Gene3D" id="3.40.190.10">
    <property type="entry name" value="Periplasmic binding protein-like II"/>
    <property type="match status" value="2"/>
</dbReference>
<accession>A0A418M6Z2</accession>
<dbReference type="UniPathway" id="UPA00121">
    <property type="reaction ID" value="UER00345"/>
</dbReference>
<dbReference type="PANTHER" id="PTHR21022:SF19">
    <property type="entry name" value="PREPHENATE DEHYDRATASE-RELATED"/>
    <property type="match status" value="1"/>
</dbReference>
<evidence type="ECO:0000256" key="17">
    <source>
        <dbReference type="ARBA" id="ARBA00031520"/>
    </source>
</evidence>
<dbReference type="InterPro" id="IPR008242">
    <property type="entry name" value="Chor_mutase/pphenate_deHydtase"/>
</dbReference>
<feature type="domain" description="ACT" evidence="22">
    <location>
        <begin position="279"/>
        <end position="357"/>
    </location>
</feature>
<evidence type="ECO:0000256" key="3">
    <source>
        <dbReference type="ARBA" id="ARBA00004496"/>
    </source>
</evidence>